<evidence type="ECO:0000313" key="1">
    <source>
        <dbReference type="EMBL" id="NIE44386.1"/>
    </source>
</evidence>
<sequence>MRSFGHGRTWITRVVAFHVVFITIIWRHSDQVSSSTFSRNSPRGNAVPRLKSGQPAIAAHEVVMVELRGKNQGLLHEQGSADRQIFLTVQLLATSPALLTSENAEPRSRHLFAVAAALPSNFSLEFQIPHTVVNGRSFSRASANFSCHFQ</sequence>
<proteinExistence type="predicted"/>
<organism evidence="1">
    <name type="scientific">Rhipicephalus microplus</name>
    <name type="common">Cattle tick</name>
    <name type="synonym">Boophilus microplus</name>
    <dbReference type="NCBI Taxonomy" id="6941"/>
    <lineage>
        <taxon>Eukaryota</taxon>
        <taxon>Metazoa</taxon>
        <taxon>Ecdysozoa</taxon>
        <taxon>Arthropoda</taxon>
        <taxon>Chelicerata</taxon>
        <taxon>Arachnida</taxon>
        <taxon>Acari</taxon>
        <taxon>Parasitiformes</taxon>
        <taxon>Ixodida</taxon>
        <taxon>Ixodoidea</taxon>
        <taxon>Ixodidae</taxon>
        <taxon>Rhipicephalinae</taxon>
        <taxon>Rhipicephalus</taxon>
        <taxon>Boophilus</taxon>
    </lineage>
</organism>
<dbReference type="EMBL" id="GIKN01002113">
    <property type="protein sequence ID" value="NIE44386.1"/>
    <property type="molecule type" value="Transcribed_RNA"/>
</dbReference>
<dbReference type="AlphaFoldDB" id="A0A6G5A2G3"/>
<protein>
    <submittedName>
        <fullName evidence="1">Uncharacterized protein</fullName>
    </submittedName>
</protein>
<name>A0A6G5A2G3_RHIMP</name>
<reference evidence="1" key="1">
    <citation type="submission" date="2020-03" db="EMBL/GenBank/DDBJ databases">
        <title>A transcriptome and proteome of the tick Rhipicephalus microplus shaped by the genetic composition of its hosts and developmental stage.</title>
        <authorList>
            <person name="Garcia G.R."/>
            <person name="Ribeiro J.M.C."/>
            <person name="Maruyama S.R."/>
            <person name="Gardinasse L.G."/>
            <person name="Nelson K."/>
            <person name="Ferreira B.R."/>
            <person name="Andrade T.G."/>
            <person name="Santos I.K.F.M."/>
        </authorList>
    </citation>
    <scope>NUCLEOTIDE SEQUENCE</scope>
    <source>
        <strain evidence="1">NSGR</strain>
        <tissue evidence="1">Salivary glands</tissue>
    </source>
</reference>
<accession>A0A6G5A2G3</accession>